<dbReference type="KEGG" id="hsr:HSBAA_54540"/>
<sequence>MTNNAIDIHSEVARGSSGYAQIPDVTMLQTKMTTLGNILSRYGGLGSEALDKLSAINLKSMEFKRNQNCILYAKGGRKYL</sequence>
<name>A0A455UIG3_9GAMM</name>
<accession>A0A455UIG3</accession>
<dbReference type="AlphaFoldDB" id="A0A455UIG3"/>
<proteinExistence type="predicted"/>
<dbReference type="EMBL" id="AP019514">
    <property type="protein sequence ID" value="BBI64148.1"/>
    <property type="molecule type" value="Genomic_DNA"/>
</dbReference>
<reference evidence="1 2" key="1">
    <citation type="journal article" date="2019" name="Microbiol. Resour. Announc.">
        <title>Complete Genome Sequence of Halomonas sulfidaeris Strain Esulfide1 Isolated from a Metal Sulfide Rock at a Depth of 2,200 Meters, Obtained Using Nanopore Sequencing.</title>
        <authorList>
            <person name="Saito M."/>
            <person name="Nishigata A."/>
            <person name="Galipon J."/>
            <person name="Arakawa K."/>
        </authorList>
    </citation>
    <scope>NUCLEOTIDE SEQUENCE [LARGE SCALE GENOMIC DNA]</scope>
    <source>
        <strain evidence="1 2">ATCC BAA-803</strain>
    </source>
</reference>
<gene>
    <name evidence="1" type="ORF">HSBAA_54540</name>
</gene>
<protein>
    <submittedName>
        <fullName evidence="1">Uncharacterized protein</fullName>
    </submittedName>
</protein>
<evidence type="ECO:0000313" key="2">
    <source>
        <dbReference type="Proteomes" id="UP000320231"/>
    </source>
</evidence>
<organism evidence="1 2">
    <name type="scientific">Vreelandella sulfidaeris</name>
    <dbReference type="NCBI Taxonomy" id="115553"/>
    <lineage>
        <taxon>Bacteria</taxon>
        <taxon>Pseudomonadati</taxon>
        <taxon>Pseudomonadota</taxon>
        <taxon>Gammaproteobacteria</taxon>
        <taxon>Oceanospirillales</taxon>
        <taxon>Halomonadaceae</taxon>
        <taxon>Vreelandella</taxon>
    </lineage>
</organism>
<evidence type="ECO:0000313" key="1">
    <source>
        <dbReference type="EMBL" id="BBI64148.1"/>
    </source>
</evidence>
<dbReference type="Proteomes" id="UP000320231">
    <property type="component" value="Chromosome"/>
</dbReference>